<dbReference type="RefSeq" id="WP_136166171.1">
    <property type="nucleotide sequence ID" value="NZ_KZ819076.1"/>
</dbReference>
<dbReference type="Gene3D" id="3.40.50.620">
    <property type="entry name" value="HUPs"/>
    <property type="match status" value="1"/>
</dbReference>
<comment type="similarity">
    <text evidence="1 2">Belongs to the universal stress protein A family.</text>
</comment>
<dbReference type="GO" id="GO:0005737">
    <property type="term" value="C:cytoplasm"/>
    <property type="evidence" value="ECO:0007669"/>
    <property type="project" value="UniProtKB-SubCell"/>
</dbReference>
<evidence type="ECO:0000256" key="1">
    <source>
        <dbReference type="ARBA" id="ARBA00008791"/>
    </source>
</evidence>
<gene>
    <name evidence="4" type="ORF">DDT56_09370</name>
</gene>
<comment type="subcellular location">
    <subcellularLocation>
        <location evidence="2">Cytoplasm</location>
    </subcellularLocation>
</comment>
<proteinExistence type="inferred from homology"/>
<organism evidence="4 5">
    <name type="scientific">Brenneria corticis</name>
    <dbReference type="NCBI Taxonomy" id="2173106"/>
    <lineage>
        <taxon>Bacteria</taxon>
        <taxon>Pseudomonadati</taxon>
        <taxon>Pseudomonadota</taxon>
        <taxon>Gammaproteobacteria</taxon>
        <taxon>Enterobacterales</taxon>
        <taxon>Pectobacteriaceae</taxon>
        <taxon>Brenneria</taxon>
    </lineage>
</organism>
<evidence type="ECO:0000313" key="4">
    <source>
        <dbReference type="EMBL" id="PWC16929.1"/>
    </source>
</evidence>
<reference evidence="4 5" key="1">
    <citation type="submission" date="2018-04" db="EMBL/GenBank/DDBJ databases">
        <title>Brenneria corticis sp.nov.</title>
        <authorList>
            <person name="Li Y."/>
        </authorList>
    </citation>
    <scope>NUCLEOTIDE SEQUENCE [LARGE SCALE GENOMIC DNA]</scope>
    <source>
        <strain evidence="4 5">CFCC 11842</strain>
    </source>
</reference>
<dbReference type="EMBL" id="QDKH01000008">
    <property type="protein sequence ID" value="PWC16929.1"/>
    <property type="molecule type" value="Genomic_DNA"/>
</dbReference>
<dbReference type="Pfam" id="PF00582">
    <property type="entry name" value="Usp"/>
    <property type="match status" value="1"/>
</dbReference>
<dbReference type="CDD" id="cd00293">
    <property type="entry name" value="USP-like"/>
    <property type="match status" value="1"/>
</dbReference>
<dbReference type="SUPFAM" id="SSF52402">
    <property type="entry name" value="Adenine nucleotide alpha hydrolases-like"/>
    <property type="match status" value="1"/>
</dbReference>
<dbReference type="PRINTS" id="PR01438">
    <property type="entry name" value="UNVRSLSTRESS"/>
</dbReference>
<feature type="domain" description="UspA" evidence="3">
    <location>
        <begin position="1"/>
        <end position="143"/>
    </location>
</feature>
<dbReference type="PANTHER" id="PTHR46268">
    <property type="entry name" value="STRESS RESPONSE PROTEIN NHAX"/>
    <property type="match status" value="1"/>
</dbReference>
<protein>
    <recommendedName>
        <fullName evidence="2">Universal stress protein</fullName>
    </recommendedName>
</protein>
<dbReference type="InterPro" id="IPR006016">
    <property type="entry name" value="UspA"/>
</dbReference>
<name>A0A2U1U5J4_9GAMM</name>
<keyword evidence="5" id="KW-1185">Reference proteome</keyword>
<dbReference type="InterPro" id="IPR006015">
    <property type="entry name" value="Universal_stress_UspA"/>
</dbReference>
<dbReference type="Proteomes" id="UP000296159">
    <property type="component" value="Unassembled WGS sequence"/>
</dbReference>
<evidence type="ECO:0000313" key="5">
    <source>
        <dbReference type="Proteomes" id="UP000296159"/>
    </source>
</evidence>
<dbReference type="PANTHER" id="PTHR46268:SF6">
    <property type="entry name" value="UNIVERSAL STRESS PROTEIN UP12"/>
    <property type="match status" value="1"/>
</dbReference>
<accession>A0A2U1U5J4</accession>
<evidence type="ECO:0000256" key="2">
    <source>
        <dbReference type="PIRNR" id="PIRNR006276"/>
    </source>
</evidence>
<evidence type="ECO:0000259" key="3">
    <source>
        <dbReference type="Pfam" id="PF00582"/>
    </source>
</evidence>
<keyword evidence="2" id="KW-0963">Cytoplasm</keyword>
<comment type="caution">
    <text evidence="4">The sequence shown here is derived from an EMBL/GenBank/DDBJ whole genome shotgun (WGS) entry which is preliminary data.</text>
</comment>
<dbReference type="PIRSF" id="PIRSF006276">
    <property type="entry name" value="UspA"/>
    <property type="match status" value="1"/>
</dbReference>
<dbReference type="AlphaFoldDB" id="A0A2U1U5J4"/>
<dbReference type="InterPro" id="IPR014729">
    <property type="entry name" value="Rossmann-like_a/b/a_fold"/>
</dbReference>
<sequence length="143" mass="16026">MYQSVLLPVDVSEPELTEKSLQQARFLVEKTSASLRLLYVISTVPDYILNRFNPQTHQFEDTLATDIKQQLKAIADKLALPEERLSISVRMGSIYDEILKEAEEVNADLIVIGSRRPSVTTYLLGSNASAIVRYAKTSVLVAR</sequence>